<evidence type="ECO:0000256" key="4">
    <source>
        <dbReference type="ARBA" id="ARBA00023242"/>
    </source>
</evidence>
<feature type="compositionally biased region" description="Gly residues" evidence="6">
    <location>
        <begin position="96"/>
        <end position="105"/>
    </location>
</feature>
<keyword evidence="4" id="KW-0539">Nucleus</keyword>
<accession>A0A318ZW11</accession>
<feature type="compositionally biased region" description="Gly residues" evidence="6">
    <location>
        <begin position="127"/>
        <end position="136"/>
    </location>
</feature>
<evidence type="ECO:0000256" key="1">
    <source>
        <dbReference type="ARBA" id="ARBA00004567"/>
    </source>
</evidence>
<evidence type="ECO:0000256" key="6">
    <source>
        <dbReference type="SAM" id="MobiDB-lite"/>
    </source>
</evidence>
<dbReference type="Gene3D" id="1.20.5.3600">
    <property type="match status" value="1"/>
</dbReference>
<dbReference type="Pfam" id="PF13634">
    <property type="entry name" value="Nucleoporin_FG"/>
    <property type="match status" value="1"/>
</dbReference>
<keyword evidence="3" id="KW-0509">mRNA transport</keyword>
<evidence type="ECO:0000256" key="3">
    <source>
        <dbReference type="ARBA" id="ARBA00023132"/>
    </source>
</evidence>
<keyword evidence="2" id="KW-0813">Transport</keyword>
<name>A0A318ZW11_ASPNB</name>
<feature type="region of interest" description="Disordered" evidence="6">
    <location>
        <begin position="1"/>
        <end position="208"/>
    </location>
</feature>
<dbReference type="Pfam" id="PF18570">
    <property type="entry name" value="Nup54_57_C"/>
    <property type="match status" value="1"/>
</dbReference>
<keyword evidence="3" id="KW-0653">Protein transport</keyword>
<dbReference type="InterPro" id="IPR025712">
    <property type="entry name" value="Nup54_alpha-helical_dom"/>
</dbReference>
<dbReference type="PANTHER" id="PTHR13000">
    <property type="entry name" value="NUCLEOPORIN P54"/>
    <property type="match status" value="1"/>
</dbReference>
<dbReference type="FunFam" id="1.20.5.490:FF:000005">
    <property type="entry name" value="Nucleoporin complex subunit 54"/>
    <property type="match status" value="1"/>
</dbReference>
<dbReference type="PANTHER" id="PTHR13000:SF0">
    <property type="entry name" value="NUCLEOPORIN P54"/>
    <property type="match status" value="1"/>
</dbReference>
<keyword evidence="9" id="KW-1185">Reference proteome</keyword>
<evidence type="ECO:0000256" key="2">
    <source>
        <dbReference type="ARBA" id="ARBA00022448"/>
    </source>
</evidence>
<dbReference type="GO" id="GO:0006607">
    <property type="term" value="P:NLS-bearing protein import into nucleus"/>
    <property type="evidence" value="ECO:0007669"/>
    <property type="project" value="TreeGrafter"/>
</dbReference>
<dbReference type="GO" id="GO:0044613">
    <property type="term" value="C:nuclear pore central transport channel"/>
    <property type="evidence" value="ECO:0007669"/>
    <property type="project" value="TreeGrafter"/>
</dbReference>
<reference evidence="8" key="1">
    <citation type="submission" date="2016-12" db="EMBL/GenBank/DDBJ databases">
        <title>The genomes of Aspergillus section Nigri reveals drivers in fungal speciation.</title>
        <authorList>
            <consortium name="DOE Joint Genome Institute"/>
            <person name="Vesth T.C."/>
            <person name="Nybo J."/>
            <person name="Theobald S."/>
            <person name="Brandl J."/>
            <person name="Frisvad J.C."/>
            <person name="Nielsen K.F."/>
            <person name="Lyhne E.K."/>
            <person name="Kogle M.E."/>
            <person name="Kuo A."/>
            <person name="Riley R."/>
            <person name="Clum A."/>
            <person name="Nolan M."/>
            <person name="Lipzen A."/>
            <person name="Salamov A."/>
            <person name="Henrissat B."/>
            <person name="Wiebenga A."/>
            <person name="De Vries R.P."/>
            <person name="Grigoriev I.V."/>
            <person name="Mortensen U.H."/>
            <person name="Andersen M.R."/>
            <person name="Baker S.E."/>
        </authorList>
    </citation>
    <scope>NUCLEOTIDE SEQUENCE [LARGE SCALE GENOMIC DNA]</scope>
    <source>
        <strain evidence="8">CBS 115656</strain>
    </source>
</reference>
<evidence type="ECO:0000313" key="8">
    <source>
        <dbReference type="EMBL" id="PYH39742.1"/>
    </source>
</evidence>
<protein>
    <recommendedName>
        <fullName evidence="7">Nucleoporin Nup54 alpha-helical domain-containing protein</fullName>
    </recommendedName>
</protein>
<dbReference type="GO" id="GO:0036228">
    <property type="term" value="P:protein localization to nuclear inner membrane"/>
    <property type="evidence" value="ECO:0007669"/>
    <property type="project" value="TreeGrafter"/>
</dbReference>
<proteinExistence type="predicted"/>
<feature type="compositionally biased region" description="Low complexity" evidence="6">
    <location>
        <begin position="106"/>
        <end position="126"/>
    </location>
</feature>
<dbReference type="InterPro" id="IPR025574">
    <property type="entry name" value="Nucleoporin_FG_rpt"/>
</dbReference>
<dbReference type="GO" id="GO:0017056">
    <property type="term" value="F:structural constituent of nuclear pore"/>
    <property type="evidence" value="ECO:0007669"/>
    <property type="project" value="TreeGrafter"/>
</dbReference>
<feature type="domain" description="Nucleoporin Nup54 alpha-helical" evidence="7">
    <location>
        <begin position="265"/>
        <end position="401"/>
    </location>
</feature>
<keyword evidence="3" id="KW-0811">Translocation</keyword>
<organism evidence="8 9">
    <name type="scientific">Aspergillus neoniger (strain CBS 115656)</name>
    <dbReference type="NCBI Taxonomy" id="1448310"/>
    <lineage>
        <taxon>Eukaryota</taxon>
        <taxon>Fungi</taxon>
        <taxon>Dikarya</taxon>
        <taxon>Ascomycota</taxon>
        <taxon>Pezizomycotina</taxon>
        <taxon>Eurotiomycetes</taxon>
        <taxon>Eurotiomycetidae</taxon>
        <taxon>Eurotiales</taxon>
        <taxon>Aspergillaceae</taxon>
        <taxon>Aspergillus</taxon>
        <taxon>Aspergillus subgen. Circumdati</taxon>
    </lineage>
</organism>
<evidence type="ECO:0000259" key="7">
    <source>
        <dbReference type="Pfam" id="PF13874"/>
    </source>
</evidence>
<feature type="compositionally biased region" description="Low complexity" evidence="6">
    <location>
        <begin position="159"/>
        <end position="203"/>
    </location>
</feature>
<dbReference type="Pfam" id="PF13874">
    <property type="entry name" value="Nup54"/>
    <property type="match status" value="1"/>
</dbReference>
<comment type="subcellular location">
    <subcellularLocation>
        <location evidence="1">Nucleus</location>
        <location evidence="1">Nuclear pore complex</location>
    </subcellularLocation>
</comment>
<dbReference type="Proteomes" id="UP000247647">
    <property type="component" value="Unassembled WGS sequence"/>
</dbReference>
<feature type="compositionally biased region" description="Low complexity" evidence="6">
    <location>
        <begin position="137"/>
        <end position="148"/>
    </location>
</feature>
<dbReference type="RefSeq" id="XP_025485220.1">
    <property type="nucleotide sequence ID" value="XM_025625707.1"/>
</dbReference>
<dbReference type="OrthoDB" id="6162375at2759"/>
<feature type="compositionally biased region" description="Low complexity" evidence="6">
    <location>
        <begin position="38"/>
        <end position="52"/>
    </location>
</feature>
<dbReference type="InterPro" id="IPR024864">
    <property type="entry name" value="Nup54/Nup57/Nup44"/>
</dbReference>
<keyword evidence="5" id="KW-0175">Coiled coil</keyword>
<feature type="compositionally biased region" description="Polar residues" evidence="6">
    <location>
        <begin position="74"/>
        <end position="94"/>
    </location>
</feature>
<dbReference type="AlphaFoldDB" id="A0A318ZW11"/>
<dbReference type="GO" id="GO:0006999">
    <property type="term" value="P:nuclear pore organization"/>
    <property type="evidence" value="ECO:0007669"/>
    <property type="project" value="TreeGrafter"/>
</dbReference>
<keyword evidence="3" id="KW-0906">Nuclear pore complex</keyword>
<feature type="coiled-coil region" evidence="5">
    <location>
        <begin position="435"/>
        <end position="469"/>
    </location>
</feature>
<dbReference type="Gene3D" id="1.20.5.490">
    <property type="entry name" value="Single helix bin"/>
    <property type="match status" value="1"/>
</dbReference>
<sequence>MSLFGQAAAPSTGGGLFGQANNTANKPSPFGGGGGLFGNTSTTNTTQQNTTGGLFGGATQTQQPSGGGLFGGAANTQTQQPSGGLFGQTATQQKPAGGGLFGGLGQTQQPQQQQQQTTGGSLFGQKPLGGGGGGLFGQQQQSQAPPQQQGGGLFGGLGQTQQPQQQQQQPSLFGGSLLGGQQQQQQPAQQQQQPQLGQTQMGQSTAQLGSSLWEPGRAVTGVHRTVPMQIQIVKDKWDASSRSSPFRAYLYNNVGEEMAPFYQPGPEDDDTKWEDALRKRPDSGYVPVLVKGFFELGKRAQRQKDFLTMMQTRLHEINNCLSDLLSRHDLKISVKIADCRRKHLVLSKRCLALAAKTQVLRNRGYAMDDAEEELKKKLSQLERSVFDPSLNGRAEEIWARMLAIREHSRRLQQEMERAGPSAAAQADDELDEQTMKTAKKILDDYHTQIQHLQKELEAVRKDFEEAQKLPGGAVNH</sequence>
<dbReference type="EMBL" id="KZ821445">
    <property type="protein sequence ID" value="PYH39742.1"/>
    <property type="molecule type" value="Genomic_DNA"/>
</dbReference>
<feature type="compositionally biased region" description="Gly residues" evidence="6">
    <location>
        <begin position="149"/>
        <end position="158"/>
    </location>
</feature>
<dbReference type="GeneID" id="37128163"/>
<gene>
    <name evidence="8" type="ORF">BO87DRAFT_402729</name>
</gene>
<evidence type="ECO:0000256" key="5">
    <source>
        <dbReference type="SAM" id="Coils"/>
    </source>
</evidence>
<evidence type="ECO:0000313" key="9">
    <source>
        <dbReference type="Proteomes" id="UP000247647"/>
    </source>
</evidence>